<dbReference type="STRING" id="1408226.T233_01278"/>
<dbReference type="SUPFAM" id="SSF51735">
    <property type="entry name" value="NAD(P)-binding Rossmann-fold domains"/>
    <property type="match status" value="1"/>
</dbReference>
<name>V6QAD3_9ENTE</name>
<keyword evidence="2" id="KW-1185">Reference proteome</keyword>
<dbReference type="Proteomes" id="UP000018126">
    <property type="component" value="Unassembled WGS sequence"/>
</dbReference>
<evidence type="ECO:0008006" key="3">
    <source>
        <dbReference type="Google" id="ProtNLM"/>
    </source>
</evidence>
<sequence length="46" mass="5021">MKVVKVGIIGLGRLGKEHAKNLAFHVPHCELYAACSVVEAELDFAR</sequence>
<dbReference type="EMBL" id="AYSH01000017">
    <property type="protein sequence ID" value="EST89523.1"/>
    <property type="molecule type" value="Genomic_DNA"/>
</dbReference>
<accession>V6QAD3</accession>
<dbReference type="Gene3D" id="3.40.50.720">
    <property type="entry name" value="NAD(P)-binding Rossmann-like Domain"/>
    <property type="match status" value="1"/>
</dbReference>
<dbReference type="InterPro" id="IPR036291">
    <property type="entry name" value="NAD(P)-bd_dom_sf"/>
</dbReference>
<reference evidence="1 2" key="1">
    <citation type="journal article" date="2013" name="Genome Announc.">
        <title>High-Quality Draft Genome Sequence of Vagococcus lutrae Strain LBD1, Isolated from the Largemouth Bass Micropterus salmoides.</title>
        <authorList>
            <person name="Lebreton F."/>
            <person name="Valentino M.D."/>
            <person name="Duncan L.B."/>
            <person name="Zeng Q."/>
            <person name="Manson McGuire A."/>
            <person name="Earl A.M."/>
            <person name="Gilmore M.S."/>
        </authorList>
    </citation>
    <scope>NUCLEOTIDE SEQUENCE [LARGE SCALE GENOMIC DNA]</scope>
    <source>
        <strain evidence="1 2">LBD1</strain>
    </source>
</reference>
<evidence type="ECO:0000313" key="1">
    <source>
        <dbReference type="EMBL" id="EST89523.1"/>
    </source>
</evidence>
<protein>
    <recommendedName>
        <fullName evidence="3">Gfo/Idh/MocA-like oxidoreductase N-terminal domain-containing protein</fullName>
    </recommendedName>
</protein>
<evidence type="ECO:0000313" key="2">
    <source>
        <dbReference type="Proteomes" id="UP000018126"/>
    </source>
</evidence>
<proteinExistence type="predicted"/>
<gene>
    <name evidence="1" type="ORF">T233_01278</name>
</gene>
<comment type="caution">
    <text evidence="1">The sequence shown here is derived from an EMBL/GenBank/DDBJ whole genome shotgun (WGS) entry which is preliminary data.</text>
</comment>
<dbReference type="eggNOG" id="COG0673">
    <property type="taxonomic scope" value="Bacteria"/>
</dbReference>
<organism evidence="1 2">
    <name type="scientific">Vagococcus lutrae LBD1</name>
    <dbReference type="NCBI Taxonomy" id="1408226"/>
    <lineage>
        <taxon>Bacteria</taxon>
        <taxon>Bacillati</taxon>
        <taxon>Bacillota</taxon>
        <taxon>Bacilli</taxon>
        <taxon>Lactobacillales</taxon>
        <taxon>Enterococcaceae</taxon>
        <taxon>Vagococcus</taxon>
    </lineage>
</organism>
<dbReference type="AlphaFoldDB" id="V6QAD3"/>